<evidence type="ECO:0000256" key="1">
    <source>
        <dbReference type="SAM" id="Phobius"/>
    </source>
</evidence>
<feature type="transmembrane region" description="Helical" evidence="1">
    <location>
        <begin position="55"/>
        <end position="79"/>
    </location>
</feature>
<feature type="transmembrane region" description="Helical" evidence="1">
    <location>
        <begin position="15"/>
        <end position="34"/>
    </location>
</feature>
<dbReference type="InterPro" id="IPR045340">
    <property type="entry name" value="DUF6533"/>
</dbReference>
<dbReference type="OrthoDB" id="2802907at2759"/>
<feature type="domain" description="DUF6533" evidence="2">
    <location>
        <begin position="21"/>
        <end position="65"/>
    </location>
</feature>
<feature type="transmembrane region" description="Helical" evidence="1">
    <location>
        <begin position="91"/>
        <end position="110"/>
    </location>
</feature>
<protein>
    <recommendedName>
        <fullName evidence="2">DUF6533 domain-containing protein</fullName>
    </recommendedName>
</protein>
<name>A0A165P9F2_9APHY</name>
<dbReference type="Pfam" id="PF20151">
    <property type="entry name" value="DUF6533"/>
    <property type="match status" value="1"/>
</dbReference>
<gene>
    <name evidence="3" type="ORF">DAEQUDRAFT_728429</name>
</gene>
<organism evidence="3 4">
    <name type="scientific">Daedalea quercina L-15889</name>
    <dbReference type="NCBI Taxonomy" id="1314783"/>
    <lineage>
        <taxon>Eukaryota</taxon>
        <taxon>Fungi</taxon>
        <taxon>Dikarya</taxon>
        <taxon>Basidiomycota</taxon>
        <taxon>Agaricomycotina</taxon>
        <taxon>Agaricomycetes</taxon>
        <taxon>Polyporales</taxon>
        <taxon>Fomitopsis</taxon>
    </lineage>
</organism>
<keyword evidence="4" id="KW-1185">Reference proteome</keyword>
<dbReference type="Proteomes" id="UP000076727">
    <property type="component" value="Unassembled WGS sequence"/>
</dbReference>
<dbReference type="AlphaFoldDB" id="A0A165P9F2"/>
<keyword evidence="1" id="KW-1133">Transmembrane helix</keyword>
<evidence type="ECO:0000313" key="4">
    <source>
        <dbReference type="Proteomes" id="UP000076727"/>
    </source>
</evidence>
<keyword evidence="1" id="KW-0812">Transmembrane</keyword>
<feature type="transmembrane region" description="Helical" evidence="1">
    <location>
        <begin position="122"/>
        <end position="142"/>
    </location>
</feature>
<dbReference type="EMBL" id="KV429071">
    <property type="protein sequence ID" value="KZT67927.1"/>
    <property type="molecule type" value="Genomic_DNA"/>
</dbReference>
<reference evidence="3 4" key="1">
    <citation type="journal article" date="2016" name="Mol. Biol. Evol.">
        <title>Comparative Genomics of Early-Diverging Mushroom-Forming Fungi Provides Insights into the Origins of Lignocellulose Decay Capabilities.</title>
        <authorList>
            <person name="Nagy L.G."/>
            <person name="Riley R."/>
            <person name="Tritt A."/>
            <person name="Adam C."/>
            <person name="Daum C."/>
            <person name="Floudas D."/>
            <person name="Sun H."/>
            <person name="Yadav J.S."/>
            <person name="Pangilinan J."/>
            <person name="Larsson K.H."/>
            <person name="Matsuura K."/>
            <person name="Barry K."/>
            <person name="Labutti K."/>
            <person name="Kuo R."/>
            <person name="Ohm R.A."/>
            <person name="Bhattacharya S.S."/>
            <person name="Shirouzu T."/>
            <person name="Yoshinaga Y."/>
            <person name="Martin F.M."/>
            <person name="Grigoriev I.V."/>
            <person name="Hibbett D.S."/>
        </authorList>
    </citation>
    <scope>NUCLEOTIDE SEQUENCE [LARGE SCALE GENOMIC DNA]</scope>
    <source>
        <strain evidence="3 4">L-15889</strain>
    </source>
</reference>
<sequence length="311" mass="33911">MTINELSVLDYLENYINSNHCVAVATVLIIYDYLITLDDEISLLWLAQKKRASTLLFAGSRFTLLVLALAYIACCWQTANKTVESCMAVAIATACVEALAFGIIASASALRVGAISGGKWSLAAVAFVLGLVPAAMNILISLKTTYTIVAYGDLSICVGSCNGTIDKVHKIVEIITRTTSIASDMVVIAATWYYCYNPALLRLRVRSESLSLVGYTLQDGTIYFIAILTLNIINLFTWFFARWTSINMIVLPVSAILVSRSIINLRQMAYNFVVPEDQSVDQSRFSAGLSTNMSSLIFADSAPFESMCCGD</sequence>
<keyword evidence="1" id="KW-0472">Membrane</keyword>
<accession>A0A165P9F2</accession>
<evidence type="ECO:0000313" key="3">
    <source>
        <dbReference type="EMBL" id="KZT67927.1"/>
    </source>
</evidence>
<evidence type="ECO:0000259" key="2">
    <source>
        <dbReference type="Pfam" id="PF20151"/>
    </source>
</evidence>
<feature type="transmembrane region" description="Helical" evidence="1">
    <location>
        <begin position="246"/>
        <end position="263"/>
    </location>
</feature>
<proteinExistence type="predicted"/>
<feature type="transmembrane region" description="Helical" evidence="1">
    <location>
        <begin position="222"/>
        <end position="240"/>
    </location>
</feature>